<organism evidence="1 2">
    <name type="scientific">Mycena maculata</name>
    <dbReference type="NCBI Taxonomy" id="230809"/>
    <lineage>
        <taxon>Eukaryota</taxon>
        <taxon>Fungi</taxon>
        <taxon>Dikarya</taxon>
        <taxon>Basidiomycota</taxon>
        <taxon>Agaricomycotina</taxon>
        <taxon>Agaricomycetes</taxon>
        <taxon>Agaricomycetidae</taxon>
        <taxon>Agaricales</taxon>
        <taxon>Marasmiineae</taxon>
        <taxon>Mycenaceae</taxon>
        <taxon>Mycena</taxon>
    </lineage>
</organism>
<proteinExistence type="predicted"/>
<dbReference type="EMBL" id="JARJLG010000006">
    <property type="protein sequence ID" value="KAJ7780250.1"/>
    <property type="molecule type" value="Genomic_DNA"/>
</dbReference>
<dbReference type="AlphaFoldDB" id="A0AAD7K834"/>
<accession>A0AAD7K834</accession>
<evidence type="ECO:0000313" key="2">
    <source>
        <dbReference type="Proteomes" id="UP001215280"/>
    </source>
</evidence>
<gene>
    <name evidence="1" type="ORF">DFH07DRAFT_468039</name>
</gene>
<reference evidence="1" key="1">
    <citation type="submission" date="2023-03" db="EMBL/GenBank/DDBJ databases">
        <title>Massive genome expansion in bonnet fungi (Mycena s.s.) driven by repeated elements and novel gene families across ecological guilds.</title>
        <authorList>
            <consortium name="Lawrence Berkeley National Laboratory"/>
            <person name="Harder C.B."/>
            <person name="Miyauchi S."/>
            <person name="Viragh M."/>
            <person name="Kuo A."/>
            <person name="Thoen E."/>
            <person name="Andreopoulos B."/>
            <person name="Lu D."/>
            <person name="Skrede I."/>
            <person name="Drula E."/>
            <person name="Henrissat B."/>
            <person name="Morin E."/>
            <person name="Kohler A."/>
            <person name="Barry K."/>
            <person name="LaButti K."/>
            <person name="Morin E."/>
            <person name="Salamov A."/>
            <person name="Lipzen A."/>
            <person name="Mereny Z."/>
            <person name="Hegedus B."/>
            <person name="Baldrian P."/>
            <person name="Stursova M."/>
            <person name="Weitz H."/>
            <person name="Taylor A."/>
            <person name="Grigoriev I.V."/>
            <person name="Nagy L.G."/>
            <person name="Martin F."/>
            <person name="Kauserud H."/>
        </authorList>
    </citation>
    <scope>NUCLEOTIDE SEQUENCE</scope>
    <source>
        <strain evidence="1">CBHHK188m</strain>
    </source>
</reference>
<comment type="caution">
    <text evidence="1">The sequence shown here is derived from an EMBL/GenBank/DDBJ whole genome shotgun (WGS) entry which is preliminary data.</text>
</comment>
<evidence type="ECO:0000313" key="1">
    <source>
        <dbReference type="EMBL" id="KAJ7780250.1"/>
    </source>
</evidence>
<name>A0AAD7K834_9AGAR</name>
<sequence>MLVAIIKQCPLLVHLYFEPLLGTQESIHIPALKSLAISIRDAADTPRVEEICSLLDTPALTDLTIYHDQTCVLFNSSHVSFPASTSLKIVGDCCTAEEGGIMTTLQKISSPPLQLFPALSSLTMANQCFTANILSDLLGRIHHRGHFCRLSHSVLRRQTWTKYTVLCSAWCAQKKRFLNSGFQQRCIPKNGGTRTGWMRSCSIPLTSQPLSIDARFSSCYLAISTTWALFSASGTSLGRPSISITAK</sequence>
<protein>
    <submittedName>
        <fullName evidence="1">Uncharacterized protein</fullName>
    </submittedName>
</protein>
<keyword evidence="2" id="KW-1185">Reference proteome</keyword>
<dbReference type="Proteomes" id="UP001215280">
    <property type="component" value="Unassembled WGS sequence"/>
</dbReference>